<dbReference type="SUPFAM" id="SSF51905">
    <property type="entry name" value="FAD/NAD(P)-binding domain"/>
    <property type="match status" value="1"/>
</dbReference>
<evidence type="ECO:0000313" key="2">
    <source>
        <dbReference type="EMBL" id="NEC62902.1"/>
    </source>
</evidence>
<dbReference type="EMBL" id="FOWC01000007">
    <property type="protein sequence ID" value="SFP82054.1"/>
    <property type="molecule type" value="Genomic_DNA"/>
</dbReference>
<dbReference type="Gene3D" id="3.30.9.10">
    <property type="entry name" value="D-Amino Acid Oxidase, subunit A, domain 2"/>
    <property type="match status" value="1"/>
</dbReference>
<dbReference type="RefSeq" id="WP_067585237.1">
    <property type="nucleotide sequence ID" value="NZ_FOWC01000007.1"/>
</dbReference>
<evidence type="ECO:0000313" key="5">
    <source>
        <dbReference type="Proteomes" id="UP000470404"/>
    </source>
</evidence>
<organism evidence="3 4">
    <name type="scientific">Amycolatopsis rubida</name>
    <dbReference type="NCBI Taxonomy" id="112413"/>
    <lineage>
        <taxon>Bacteria</taxon>
        <taxon>Bacillati</taxon>
        <taxon>Actinomycetota</taxon>
        <taxon>Actinomycetes</taxon>
        <taxon>Pseudonocardiales</taxon>
        <taxon>Pseudonocardiaceae</taxon>
        <taxon>Amycolatopsis</taxon>
    </lineage>
</organism>
<evidence type="ECO:0000313" key="3">
    <source>
        <dbReference type="EMBL" id="SFP82054.1"/>
    </source>
</evidence>
<evidence type="ECO:0000259" key="1">
    <source>
        <dbReference type="Pfam" id="PF01266"/>
    </source>
</evidence>
<dbReference type="GO" id="GO:0005737">
    <property type="term" value="C:cytoplasm"/>
    <property type="evidence" value="ECO:0007669"/>
    <property type="project" value="TreeGrafter"/>
</dbReference>
<dbReference type="Proteomes" id="UP000199137">
    <property type="component" value="Unassembled WGS sequence"/>
</dbReference>
<keyword evidence="5" id="KW-1185">Reference proteome</keyword>
<dbReference type="PROSITE" id="PS51257">
    <property type="entry name" value="PROKAR_LIPOPROTEIN"/>
    <property type="match status" value="1"/>
</dbReference>
<dbReference type="InterPro" id="IPR006076">
    <property type="entry name" value="FAD-dep_OxRdtase"/>
</dbReference>
<reference evidence="3 4" key="1">
    <citation type="submission" date="2016-10" db="EMBL/GenBank/DDBJ databases">
        <authorList>
            <person name="de Groot N.N."/>
        </authorList>
    </citation>
    <scope>NUCLEOTIDE SEQUENCE [LARGE SCALE GENOMIC DNA]</scope>
    <source>
        <strain evidence="3 4">DSM 44637</strain>
    </source>
</reference>
<feature type="domain" description="FAD dependent oxidoreductase" evidence="1">
    <location>
        <begin position="10"/>
        <end position="372"/>
    </location>
</feature>
<dbReference type="Pfam" id="PF01266">
    <property type="entry name" value="DAO"/>
    <property type="match status" value="1"/>
</dbReference>
<accession>A0A1I5TG59</accession>
<gene>
    <name evidence="2" type="ORF">G3I59_46755</name>
    <name evidence="3" type="ORF">SAMN05421854_10797</name>
</gene>
<protein>
    <submittedName>
        <fullName evidence="2">FAD-binding oxidoreductase</fullName>
    </submittedName>
    <submittedName>
        <fullName evidence="3">Glycine/D-amino acid oxidase</fullName>
    </submittedName>
</protein>
<name>A0A1I5TG59_9PSEU</name>
<reference evidence="2 5" key="2">
    <citation type="submission" date="2020-01" db="EMBL/GenBank/DDBJ databases">
        <title>Insect and environment-associated Actinomycetes.</title>
        <authorList>
            <person name="Currrie C."/>
            <person name="Chevrette M."/>
            <person name="Carlson C."/>
            <person name="Stubbendieck R."/>
            <person name="Wendt-Pienkowski E."/>
        </authorList>
    </citation>
    <scope>NUCLEOTIDE SEQUENCE [LARGE SCALE GENOMIC DNA]</scope>
    <source>
        <strain evidence="2 5">SID8386</strain>
    </source>
</reference>
<proteinExistence type="predicted"/>
<dbReference type="InterPro" id="IPR036188">
    <property type="entry name" value="FAD/NAD-bd_sf"/>
</dbReference>
<dbReference type="AlphaFoldDB" id="A0A1I5TG59"/>
<dbReference type="OrthoDB" id="9806257at2"/>
<dbReference type="Gene3D" id="3.50.50.60">
    <property type="entry name" value="FAD/NAD(P)-binding domain"/>
    <property type="match status" value="1"/>
</dbReference>
<evidence type="ECO:0000313" key="4">
    <source>
        <dbReference type="Proteomes" id="UP000199137"/>
    </source>
</evidence>
<dbReference type="EMBL" id="JAAGNC010000222">
    <property type="protein sequence ID" value="NEC62902.1"/>
    <property type="molecule type" value="Genomic_DNA"/>
</dbReference>
<dbReference type="STRING" id="112413.SAMN05421854_10797"/>
<sequence>MSTRTDTDTDVVVVGAGIFGACVADHLLERGAERVILVESELPATATSRAGGGFVGLWAAAYNATFDATDLALEQYGIEFYRALAASATRVELRSNGNLFLALTEDGYRTKVASVLAHPLAPSGTRALSAAEVHQATGGVFAAGEVAGGVLHAEGVQLSAGRATAALVKRVVGRGGELRSYTRCNGLLTTDSGVVGVRTDFGDIRASSVVLACGAWSNALLTEVSYQAPLARLVATRAISRPSGVPSDLPTVMVPELAGLWLREHRGGLTWGSADGYAPLTEIGGSIEGVSQPRREDLVERLATGTGAALPNLIPGHDVAIDWWLQGVPCLTPDRRFLAGPVPETPGLYLLAGDNEAGVAHGPGLGRVVADLVLTGGSEWVDPQPYRLNRFGRHEFLTEQAVLDAHSVRQ</sequence>
<dbReference type="Proteomes" id="UP000470404">
    <property type="component" value="Unassembled WGS sequence"/>
</dbReference>
<dbReference type="PANTHER" id="PTHR13847">
    <property type="entry name" value="SARCOSINE DEHYDROGENASE-RELATED"/>
    <property type="match status" value="1"/>
</dbReference>